<dbReference type="EMBL" id="QGKX02001521">
    <property type="protein sequence ID" value="KAF3510242.1"/>
    <property type="molecule type" value="Genomic_DNA"/>
</dbReference>
<accession>A0A8S9PAA0</accession>
<proteinExistence type="predicted"/>
<gene>
    <name evidence="1" type="ORF">F2Q69_00009913</name>
</gene>
<sequence>MPFGTYQYSSIWSMVSMTNAKGSTVMLTLGDIARMFLTILLFQQENGQFIHQQGVAVPINTYTHTMC</sequence>
<dbReference type="AlphaFoldDB" id="A0A8S9PAA0"/>
<comment type="caution">
    <text evidence="1">The sequence shown here is derived from an EMBL/GenBank/DDBJ whole genome shotgun (WGS) entry which is preliminary data.</text>
</comment>
<name>A0A8S9PAA0_BRACR</name>
<dbReference type="Proteomes" id="UP000712600">
    <property type="component" value="Unassembled WGS sequence"/>
</dbReference>
<evidence type="ECO:0000313" key="2">
    <source>
        <dbReference type="Proteomes" id="UP000712600"/>
    </source>
</evidence>
<protein>
    <submittedName>
        <fullName evidence="1">Uncharacterized protein</fullName>
    </submittedName>
</protein>
<reference evidence="1" key="1">
    <citation type="submission" date="2019-12" db="EMBL/GenBank/DDBJ databases">
        <title>Genome sequencing and annotation of Brassica cretica.</title>
        <authorList>
            <person name="Studholme D.J."/>
            <person name="Sarris P."/>
        </authorList>
    </citation>
    <scope>NUCLEOTIDE SEQUENCE</scope>
    <source>
        <strain evidence="1">PFS-109/04</strain>
        <tissue evidence="1">Leaf</tissue>
    </source>
</reference>
<organism evidence="1 2">
    <name type="scientific">Brassica cretica</name>
    <name type="common">Mustard</name>
    <dbReference type="NCBI Taxonomy" id="69181"/>
    <lineage>
        <taxon>Eukaryota</taxon>
        <taxon>Viridiplantae</taxon>
        <taxon>Streptophyta</taxon>
        <taxon>Embryophyta</taxon>
        <taxon>Tracheophyta</taxon>
        <taxon>Spermatophyta</taxon>
        <taxon>Magnoliopsida</taxon>
        <taxon>eudicotyledons</taxon>
        <taxon>Gunneridae</taxon>
        <taxon>Pentapetalae</taxon>
        <taxon>rosids</taxon>
        <taxon>malvids</taxon>
        <taxon>Brassicales</taxon>
        <taxon>Brassicaceae</taxon>
        <taxon>Brassiceae</taxon>
        <taxon>Brassica</taxon>
    </lineage>
</organism>
<evidence type="ECO:0000313" key="1">
    <source>
        <dbReference type="EMBL" id="KAF3510242.1"/>
    </source>
</evidence>